<evidence type="ECO:0000313" key="3">
    <source>
        <dbReference type="Proteomes" id="UP000272025"/>
    </source>
</evidence>
<dbReference type="RefSeq" id="XP_028470997.1">
    <property type="nucleotide sequence ID" value="XM_028611465.1"/>
</dbReference>
<dbReference type="EMBL" id="ML119051">
    <property type="protein sequence ID" value="ROT43191.1"/>
    <property type="molecule type" value="Genomic_DNA"/>
</dbReference>
<dbReference type="Proteomes" id="UP000272025">
    <property type="component" value="Unassembled WGS sequence"/>
</dbReference>
<keyword evidence="1" id="KW-1133">Transmembrane helix</keyword>
<gene>
    <name evidence="2" type="ORF">SODALDRAFT_33149</name>
</gene>
<feature type="transmembrane region" description="Helical" evidence="1">
    <location>
        <begin position="47"/>
        <end position="65"/>
    </location>
</feature>
<dbReference type="GeneID" id="39579943"/>
<proteinExistence type="predicted"/>
<keyword evidence="1" id="KW-0812">Transmembrane</keyword>
<organism evidence="2 3">
    <name type="scientific">Sodiomyces alkalinus (strain CBS 110278 / VKM F-3762 / F11)</name>
    <name type="common">Alkaliphilic filamentous fungus</name>
    <dbReference type="NCBI Taxonomy" id="1314773"/>
    <lineage>
        <taxon>Eukaryota</taxon>
        <taxon>Fungi</taxon>
        <taxon>Dikarya</taxon>
        <taxon>Ascomycota</taxon>
        <taxon>Pezizomycotina</taxon>
        <taxon>Sordariomycetes</taxon>
        <taxon>Hypocreomycetidae</taxon>
        <taxon>Glomerellales</taxon>
        <taxon>Plectosphaerellaceae</taxon>
        <taxon>Sodiomyces</taxon>
    </lineage>
</organism>
<dbReference type="AlphaFoldDB" id="A0A3N2Q8T3"/>
<protein>
    <recommendedName>
        <fullName evidence="4">Transmembrane protein</fullName>
    </recommendedName>
</protein>
<evidence type="ECO:0000256" key="1">
    <source>
        <dbReference type="SAM" id="Phobius"/>
    </source>
</evidence>
<sequence length="84" mass="9634">MIWVDGASTSTISPLSNTSFQGWKDLLLKLLVKRLEVFIYKQHNKTISFLLSLFCIFVFVIGHSVQTSDQFSEFDGDCIKTRRS</sequence>
<evidence type="ECO:0000313" key="2">
    <source>
        <dbReference type="EMBL" id="ROT43191.1"/>
    </source>
</evidence>
<name>A0A3N2Q8T3_SODAK</name>
<accession>A0A3N2Q8T3</accession>
<keyword evidence="3" id="KW-1185">Reference proteome</keyword>
<reference evidence="2 3" key="1">
    <citation type="journal article" date="2018" name="Mol. Ecol.">
        <title>The obligate alkalophilic soda-lake fungus Sodiomyces alkalinus has shifted to a protein diet.</title>
        <authorList>
            <person name="Grum-Grzhimaylo A.A."/>
            <person name="Falkoski D.L."/>
            <person name="van den Heuvel J."/>
            <person name="Valero-Jimenez C.A."/>
            <person name="Min B."/>
            <person name="Choi I.G."/>
            <person name="Lipzen A."/>
            <person name="Daum C.G."/>
            <person name="Aanen D.K."/>
            <person name="Tsang A."/>
            <person name="Henrissat B."/>
            <person name="Bilanenko E.N."/>
            <person name="de Vries R.P."/>
            <person name="van Kan J.A.L."/>
            <person name="Grigoriev I.V."/>
            <person name="Debets A.J.M."/>
        </authorList>
    </citation>
    <scope>NUCLEOTIDE SEQUENCE [LARGE SCALE GENOMIC DNA]</scope>
    <source>
        <strain evidence="2 3">F11</strain>
    </source>
</reference>
<keyword evidence="1" id="KW-0472">Membrane</keyword>
<evidence type="ECO:0008006" key="4">
    <source>
        <dbReference type="Google" id="ProtNLM"/>
    </source>
</evidence>